<accession>A0A168AYP5</accession>
<dbReference type="EMBL" id="AZGZ01000006">
    <property type="protein sequence ID" value="KZZ94531.1"/>
    <property type="molecule type" value="Genomic_DNA"/>
</dbReference>
<reference evidence="1 2" key="1">
    <citation type="journal article" date="2016" name="Genome Biol. Evol.">
        <title>Divergent and convergent evolution of fungal pathogenicity.</title>
        <authorList>
            <person name="Shang Y."/>
            <person name="Xiao G."/>
            <person name="Zheng P."/>
            <person name="Cen K."/>
            <person name="Zhan S."/>
            <person name="Wang C."/>
        </authorList>
    </citation>
    <scope>NUCLEOTIDE SEQUENCE [LARGE SCALE GENOMIC DNA]</scope>
    <source>
        <strain evidence="1 2">ARSEF 7405</strain>
    </source>
</reference>
<dbReference type="AlphaFoldDB" id="A0A168AYP5"/>
<dbReference type="Proteomes" id="UP000242877">
    <property type="component" value="Unassembled WGS sequence"/>
</dbReference>
<evidence type="ECO:0000313" key="1">
    <source>
        <dbReference type="EMBL" id="KZZ94531.1"/>
    </source>
</evidence>
<name>A0A168AYP5_9EURO</name>
<protein>
    <submittedName>
        <fullName evidence="1">Uncharacterized protein</fullName>
    </submittedName>
</protein>
<evidence type="ECO:0000313" key="2">
    <source>
        <dbReference type="Proteomes" id="UP000242877"/>
    </source>
</evidence>
<sequence length="155" mass="16946">MRAATATSDCVFTPSMSGATTLVDEPCNVAPGQQAPNAEDFTTGNNEIDISQLRIDWSVLPEPEQSVFEQIIASAGQKKLTKHDIDDWVTGVLCATVEGYAESMNRVMGATTDYFSQHANGDRIYKEEQYEFAERNNGCETGDSYDCNNEEVSAA</sequence>
<comment type="caution">
    <text evidence="1">The sequence shown here is derived from an EMBL/GenBank/DDBJ whole genome shotgun (WGS) entry which is preliminary data.</text>
</comment>
<keyword evidence="2" id="KW-1185">Reference proteome</keyword>
<dbReference type="VEuPathDB" id="FungiDB:AAP_01831"/>
<gene>
    <name evidence="1" type="ORF">AAP_01831</name>
</gene>
<proteinExistence type="predicted"/>
<organism evidence="1 2">
    <name type="scientific">Ascosphaera apis ARSEF 7405</name>
    <dbReference type="NCBI Taxonomy" id="392613"/>
    <lineage>
        <taxon>Eukaryota</taxon>
        <taxon>Fungi</taxon>
        <taxon>Dikarya</taxon>
        <taxon>Ascomycota</taxon>
        <taxon>Pezizomycotina</taxon>
        <taxon>Eurotiomycetes</taxon>
        <taxon>Eurotiomycetidae</taxon>
        <taxon>Onygenales</taxon>
        <taxon>Ascosphaeraceae</taxon>
        <taxon>Ascosphaera</taxon>
    </lineage>
</organism>